<protein>
    <submittedName>
        <fullName evidence="1">Uncharacterized protein</fullName>
    </submittedName>
</protein>
<feature type="non-terminal residue" evidence="1">
    <location>
        <position position="1"/>
    </location>
</feature>
<reference evidence="1 2" key="1">
    <citation type="submission" date="2018-05" db="EMBL/GenBank/DDBJ databases">
        <title>Draft genome sequence of Scytalidium lignicola DSM 105466, a ubiquitous saprotrophic fungus.</title>
        <authorList>
            <person name="Buettner E."/>
            <person name="Gebauer A.M."/>
            <person name="Hofrichter M."/>
            <person name="Liers C."/>
            <person name="Kellner H."/>
        </authorList>
    </citation>
    <scope>NUCLEOTIDE SEQUENCE [LARGE SCALE GENOMIC DNA]</scope>
    <source>
        <strain evidence="1 2">DSM 105466</strain>
    </source>
</reference>
<comment type="caution">
    <text evidence="1">The sequence shown here is derived from an EMBL/GenBank/DDBJ whole genome shotgun (WGS) entry which is preliminary data.</text>
</comment>
<keyword evidence="2" id="KW-1185">Reference proteome</keyword>
<feature type="non-terminal residue" evidence="1">
    <location>
        <position position="567"/>
    </location>
</feature>
<dbReference type="EMBL" id="NCSJ02000010">
    <property type="protein sequence ID" value="RFU35299.1"/>
    <property type="molecule type" value="Genomic_DNA"/>
</dbReference>
<dbReference type="OMA" id="RGHITWI"/>
<organism evidence="1 2">
    <name type="scientific">Scytalidium lignicola</name>
    <name type="common">Hyphomycete</name>
    <dbReference type="NCBI Taxonomy" id="5539"/>
    <lineage>
        <taxon>Eukaryota</taxon>
        <taxon>Fungi</taxon>
        <taxon>Dikarya</taxon>
        <taxon>Ascomycota</taxon>
        <taxon>Pezizomycotina</taxon>
        <taxon>Leotiomycetes</taxon>
        <taxon>Leotiomycetes incertae sedis</taxon>
        <taxon>Scytalidium</taxon>
    </lineage>
</organism>
<dbReference type="Proteomes" id="UP000258309">
    <property type="component" value="Unassembled WGS sequence"/>
</dbReference>
<name>A0A3E2HPL1_SCYLI</name>
<dbReference type="AlphaFoldDB" id="A0A3E2HPL1"/>
<gene>
    <name evidence="1" type="ORF">B7463_g1042</name>
</gene>
<evidence type="ECO:0000313" key="1">
    <source>
        <dbReference type="EMBL" id="RFU35299.1"/>
    </source>
</evidence>
<proteinExistence type="predicted"/>
<evidence type="ECO:0000313" key="2">
    <source>
        <dbReference type="Proteomes" id="UP000258309"/>
    </source>
</evidence>
<sequence>MADQRTFFGKHLVGPGTEISFNLPTPSKWIIERKLSETYHQLDESEVKDGFEPCYSQAKLLCHNVANPTEQAFMRIYMQIPYEGTEFDSAQERAQQASSRAHEELNALKSFTDGHSKITPILLAYKEDKQDDQGLVPGGYITYLIWNILPGVPLGDNLGEAQFWRLSSNERNEIRKVFEKEYKQLLKLGFYPEGPRAKNILWDSNTKMIYFIGFRNCYPVHKDDNWKITTLVQWGLAVAPRSYNLGSGTLGRHHHVGNIDNYLTTRASKNNYSATSIFVKTTTTSPSTGLNAHCLQLLVPLKMGFGTALQAKDLVQQPLPHLLVGPSSTENSSIRDINFIGPLEVWDNFKEDVMASFNENQWNKHRSTLSHRPVGEIKPLNTAFEHVHVGDEHGVQGRFQQNIGQIMTAVFKSQEIGLSFGDFKCTANNYTKIPDAVGIDEQGALQFVGEIKVPWVEDHSLENHIDIGDKIYFRKMIGQVSKYMFDLHMKYGFLTNYDQTVFLKSEYVNGQWELHHTDVIYHDARHIPSRPFLNLSGEVSLRQCFFILAHLHWLTPLPTMERLETNG</sequence>
<accession>A0A3E2HPL1</accession>
<dbReference type="OrthoDB" id="2156052at2759"/>